<dbReference type="GO" id="GO:0008320">
    <property type="term" value="F:protein transmembrane transporter activity"/>
    <property type="evidence" value="ECO:0007669"/>
    <property type="project" value="InterPro"/>
</dbReference>
<reference evidence="9" key="1">
    <citation type="submission" date="2023-10" db="EMBL/GenBank/DDBJ databases">
        <title>Production of high quality cheese from raw caw milk (raw cheese).</title>
        <authorList>
            <person name="Samouris G."/>
        </authorList>
    </citation>
    <scope>NUCLEOTIDE SEQUENCE</scope>
    <source>
        <strain evidence="9">M17-3</strain>
    </source>
</reference>
<dbReference type="Pfam" id="PF00584">
    <property type="entry name" value="SecE"/>
    <property type="match status" value="1"/>
</dbReference>
<gene>
    <name evidence="9" type="primary">secE</name>
    <name evidence="9" type="ORF">RZO31_00775</name>
</gene>
<comment type="subcellular location">
    <subcellularLocation>
        <location evidence="1">Membrane</location>
    </subcellularLocation>
</comment>
<sequence length="62" mass="7281">MEKIVFIINCSKNIKKELNKIKWLCFTQIMKETIAVLLATIFFTLFLSGVNLLLQQFFVQLL</sequence>
<evidence type="ECO:0000256" key="8">
    <source>
        <dbReference type="SAM" id="Phobius"/>
    </source>
</evidence>
<keyword evidence="6" id="KW-0811">Translocation</keyword>
<evidence type="ECO:0000313" key="10">
    <source>
        <dbReference type="Proteomes" id="UP001186047"/>
    </source>
</evidence>
<evidence type="ECO:0000256" key="2">
    <source>
        <dbReference type="ARBA" id="ARBA00022448"/>
    </source>
</evidence>
<dbReference type="AlphaFoldDB" id="A0AAE4NPL4"/>
<dbReference type="RefSeq" id="WP_268766105.1">
    <property type="nucleotide sequence ID" value="NZ_JAULTI010000002.1"/>
</dbReference>
<dbReference type="GO" id="GO:0006886">
    <property type="term" value="P:intracellular protein transport"/>
    <property type="evidence" value="ECO:0007669"/>
    <property type="project" value="InterPro"/>
</dbReference>
<feature type="transmembrane region" description="Helical" evidence="8">
    <location>
        <begin position="34"/>
        <end position="54"/>
    </location>
</feature>
<dbReference type="InterPro" id="IPR001901">
    <property type="entry name" value="Translocase_SecE/Sec61-g"/>
</dbReference>
<evidence type="ECO:0000256" key="7">
    <source>
        <dbReference type="ARBA" id="ARBA00023136"/>
    </source>
</evidence>
<evidence type="ECO:0000256" key="3">
    <source>
        <dbReference type="ARBA" id="ARBA00022692"/>
    </source>
</evidence>
<dbReference type="InterPro" id="IPR005807">
    <property type="entry name" value="SecE_bac"/>
</dbReference>
<evidence type="ECO:0000256" key="1">
    <source>
        <dbReference type="ARBA" id="ARBA00004370"/>
    </source>
</evidence>
<dbReference type="Gene3D" id="1.20.5.1030">
    <property type="entry name" value="Preprotein translocase secy subunit"/>
    <property type="match status" value="1"/>
</dbReference>
<dbReference type="NCBIfam" id="TIGR00964">
    <property type="entry name" value="secE_bact"/>
    <property type="match status" value="1"/>
</dbReference>
<dbReference type="InterPro" id="IPR038379">
    <property type="entry name" value="SecE_sf"/>
</dbReference>
<dbReference type="GO" id="GO:0016020">
    <property type="term" value="C:membrane"/>
    <property type="evidence" value="ECO:0007669"/>
    <property type="project" value="UniProtKB-SubCell"/>
</dbReference>
<keyword evidence="5 8" id="KW-1133">Transmembrane helix</keyword>
<evidence type="ECO:0000256" key="5">
    <source>
        <dbReference type="ARBA" id="ARBA00022989"/>
    </source>
</evidence>
<dbReference type="GO" id="GO:0009306">
    <property type="term" value="P:protein secretion"/>
    <property type="evidence" value="ECO:0007669"/>
    <property type="project" value="InterPro"/>
</dbReference>
<proteinExistence type="predicted"/>
<dbReference type="GO" id="GO:0006605">
    <property type="term" value="P:protein targeting"/>
    <property type="evidence" value="ECO:0007669"/>
    <property type="project" value="InterPro"/>
</dbReference>
<evidence type="ECO:0000313" key="9">
    <source>
        <dbReference type="EMBL" id="MDV2631410.1"/>
    </source>
</evidence>
<evidence type="ECO:0000256" key="6">
    <source>
        <dbReference type="ARBA" id="ARBA00023010"/>
    </source>
</evidence>
<keyword evidence="4" id="KW-0653">Protein transport</keyword>
<name>A0AAE4NPL4_9LACT</name>
<keyword evidence="2" id="KW-0813">Transport</keyword>
<dbReference type="Proteomes" id="UP001186047">
    <property type="component" value="Unassembled WGS sequence"/>
</dbReference>
<keyword evidence="7 8" id="KW-0472">Membrane</keyword>
<evidence type="ECO:0000256" key="4">
    <source>
        <dbReference type="ARBA" id="ARBA00022927"/>
    </source>
</evidence>
<comment type="caution">
    <text evidence="9">The sequence shown here is derived from an EMBL/GenBank/DDBJ whole genome shotgun (WGS) entry which is preliminary data.</text>
</comment>
<keyword evidence="3 8" id="KW-0812">Transmembrane</keyword>
<organism evidence="9 10">
    <name type="scientific">Lactococcus lactis</name>
    <dbReference type="NCBI Taxonomy" id="1358"/>
    <lineage>
        <taxon>Bacteria</taxon>
        <taxon>Bacillati</taxon>
        <taxon>Bacillota</taxon>
        <taxon>Bacilli</taxon>
        <taxon>Lactobacillales</taxon>
        <taxon>Streptococcaceae</taxon>
        <taxon>Lactococcus</taxon>
    </lineage>
</organism>
<accession>A0AAE4NPL4</accession>
<dbReference type="EMBL" id="JAWHVL010000005">
    <property type="protein sequence ID" value="MDV2631410.1"/>
    <property type="molecule type" value="Genomic_DNA"/>
</dbReference>
<protein>
    <submittedName>
        <fullName evidence="9">Preprotein translocase subunit SecE</fullName>
    </submittedName>
</protein>